<dbReference type="Proteomes" id="UP001146793">
    <property type="component" value="Unassembled WGS sequence"/>
</dbReference>
<protein>
    <submittedName>
        <fullName evidence="1">Uncharacterized protein</fullName>
    </submittedName>
</protein>
<organism evidence="1 2">
    <name type="scientific">Anaeramoeba flamelloides</name>
    <dbReference type="NCBI Taxonomy" id="1746091"/>
    <lineage>
        <taxon>Eukaryota</taxon>
        <taxon>Metamonada</taxon>
        <taxon>Anaeramoebidae</taxon>
        <taxon>Anaeramoeba</taxon>
    </lineage>
</organism>
<evidence type="ECO:0000313" key="2">
    <source>
        <dbReference type="Proteomes" id="UP001146793"/>
    </source>
</evidence>
<comment type="caution">
    <text evidence="1">The sequence shown here is derived from an EMBL/GenBank/DDBJ whole genome shotgun (WGS) entry which is preliminary data.</text>
</comment>
<reference evidence="1" key="1">
    <citation type="submission" date="2022-08" db="EMBL/GenBank/DDBJ databases">
        <title>Novel sulphate-reducing endosymbionts in the free-living metamonad Anaeramoeba.</title>
        <authorList>
            <person name="Jerlstrom-Hultqvist J."/>
            <person name="Cepicka I."/>
            <person name="Gallot-Lavallee L."/>
            <person name="Salas-Leiva D."/>
            <person name="Curtis B.A."/>
            <person name="Zahonova K."/>
            <person name="Pipaliya S."/>
            <person name="Dacks J."/>
            <person name="Roger A.J."/>
        </authorList>
    </citation>
    <scope>NUCLEOTIDE SEQUENCE</scope>
    <source>
        <strain evidence="1">Busselton2</strain>
    </source>
</reference>
<gene>
    <name evidence="1" type="ORF">M0812_25044</name>
</gene>
<evidence type="ECO:0000313" key="1">
    <source>
        <dbReference type="EMBL" id="KAJ3429686.1"/>
    </source>
</evidence>
<proteinExistence type="predicted"/>
<dbReference type="EMBL" id="JANTQA010000057">
    <property type="protein sequence ID" value="KAJ3429686.1"/>
    <property type="molecule type" value="Genomic_DNA"/>
</dbReference>
<accession>A0AAV7YM40</accession>
<sequence>MNQKRDLTRRKTVNQERIYKLFEIGTHVIKGMTSAQLLLQNAPKEMRIHCDVLHKMMETRASGDLRIEAKDLILVFLYKYNLFPSNFATLNHDQYLVFTPIKQTAIGSLAEYIATANFQKKVPKIIAVVEEYFEKFPKMFKGMQKEFLKPNYCLPKQVTIEKSALRMLCKQESNRNVKNEMKKLYRGLTFFFKARFNLINGTRKNRLRMIFVLTLQKGSVGQEAAKWEKVLEIFLKNRNLNISSTKNSTKPIISYKNLNTAQNTNTNTITFKNTNTNIFNTLQVSQSLQKLKSPQRPQRLPNNTNRKRIPNYLFKTINNNHDTNYHEKLQIVSRSPAITNTNNTNPMTFLKNPKKHSSLQLNNDCFSLKLRKIDKLKINSHILSEEDLKFEIVNLLVHLKNIPNHQK</sequence>
<name>A0AAV7YM40_9EUKA</name>
<dbReference type="AlphaFoldDB" id="A0AAV7YM40"/>